<name>A0ABU7TZH7_9PROT</name>
<evidence type="ECO:0000313" key="1">
    <source>
        <dbReference type="EMBL" id="MEE8657548.1"/>
    </source>
</evidence>
<proteinExistence type="predicted"/>
<dbReference type="RefSeq" id="WP_394818582.1">
    <property type="nucleotide sequence ID" value="NZ_JAWJZY010000001.1"/>
</dbReference>
<reference evidence="1 2" key="1">
    <citation type="submission" date="2023-10" db="EMBL/GenBank/DDBJ databases">
        <title>Sorlinia euscelidii gen. nov., sp. nov., an acetic acid bacteria isolated from the gut of Euscelidius variegatus emitter.</title>
        <authorList>
            <person name="Michoud G."/>
            <person name="Marasco R."/>
            <person name="Seferji K."/>
            <person name="Gonella E."/>
            <person name="Garuglieri E."/>
            <person name="Alma A."/>
            <person name="Mapelli F."/>
            <person name="Borin S."/>
            <person name="Daffonchio D."/>
            <person name="Crotti E."/>
        </authorList>
    </citation>
    <scope>NUCLEOTIDE SEQUENCE [LARGE SCALE GENOMIC DNA]</scope>
    <source>
        <strain evidence="1 2">EV16P</strain>
    </source>
</reference>
<accession>A0ABU7TZH7</accession>
<sequence length="74" mass="8122">MSYALLDATRVAKAAKMSLIALGQVDAPSEAHLRRKTLVERVRALAEAATCTQGPHGNLITLTSEEFWLISKNW</sequence>
<keyword evidence="2" id="KW-1185">Reference proteome</keyword>
<comment type="caution">
    <text evidence="1">The sequence shown here is derived from an EMBL/GenBank/DDBJ whole genome shotgun (WGS) entry which is preliminary data.</text>
</comment>
<protein>
    <submittedName>
        <fullName evidence="1">Vinculin</fullName>
    </submittedName>
</protein>
<dbReference type="Proteomes" id="UP001312908">
    <property type="component" value="Unassembled WGS sequence"/>
</dbReference>
<evidence type="ECO:0000313" key="2">
    <source>
        <dbReference type="Proteomes" id="UP001312908"/>
    </source>
</evidence>
<gene>
    <name evidence="1" type="ORF">DOFOFD_00740</name>
</gene>
<dbReference type="EMBL" id="JAWJZY010000001">
    <property type="protein sequence ID" value="MEE8657548.1"/>
    <property type="molecule type" value="Genomic_DNA"/>
</dbReference>
<organism evidence="1 2">
    <name type="scientific">Sorlinia euscelidii</name>
    <dbReference type="NCBI Taxonomy" id="3081148"/>
    <lineage>
        <taxon>Bacteria</taxon>
        <taxon>Pseudomonadati</taxon>
        <taxon>Pseudomonadota</taxon>
        <taxon>Alphaproteobacteria</taxon>
        <taxon>Acetobacterales</taxon>
        <taxon>Acetobacteraceae</taxon>
        <taxon>Sorlinia</taxon>
    </lineage>
</organism>